<dbReference type="Proteomes" id="UP001446871">
    <property type="component" value="Unassembled WGS sequence"/>
</dbReference>
<evidence type="ECO:0008006" key="4">
    <source>
        <dbReference type="Google" id="ProtNLM"/>
    </source>
</evidence>
<evidence type="ECO:0000313" key="2">
    <source>
        <dbReference type="EMBL" id="KAK8059638.1"/>
    </source>
</evidence>
<feature type="region of interest" description="Disordered" evidence="1">
    <location>
        <begin position="1"/>
        <end position="95"/>
    </location>
</feature>
<feature type="compositionally biased region" description="Low complexity" evidence="1">
    <location>
        <begin position="418"/>
        <end position="430"/>
    </location>
</feature>
<evidence type="ECO:0000313" key="3">
    <source>
        <dbReference type="Proteomes" id="UP001446871"/>
    </source>
</evidence>
<protein>
    <recommendedName>
        <fullName evidence="4">LysM domain-containing protein</fullName>
    </recommendedName>
</protein>
<comment type="caution">
    <text evidence="2">The sequence shown here is derived from an EMBL/GenBank/DDBJ whole genome shotgun (WGS) entry which is preliminary data.</text>
</comment>
<feature type="region of interest" description="Disordered" evidence="1">
    <location>
        <begin position="572"/>
        <end position="625"/>
    </location>
</feature>
<feature type="region of interest" description="Disordered" evidence="1">
    <location>
        <begin position="117"/>
        <end position="173"/>
    </location>
</feature>
<dbReference type="EMBL" id="JAQQWM010000006">
    <property type="protein sequence ID" value="KAK8059638.1"/>
    <property type="molecule type" value="Genomic_DNA"/>
</dbReference>
<feature type="compositionally biased region" description="Low complexity" evidence="1">
    <location>
        <begin position="49"/>
        <end position="63"/>
    </location>
</feature>
<dbReference type="Gene3D" id="3.10.350.10">
    <property type="entry name" value="LysM domain"/>
    <property type="match status" value="1"/>
</dbReference>
<organism evidence="2 3">
    <name type="scientific">Apiospora saccharicola</name>
    <dbReference type="NCBI Taxonomy" id="335842"/>
    <lineage>
        <taxon>Eukaryota</taxon>
        <taxon>Fungi</taxon>
        <taxon>Dikarya</taxon>
        <taxon>Ascomycota</taxon>
        <taxon>Pezizomycotina</taxon>
        <taxon>Sordariomycetes</taxon>
        <taxon>Xylariomycetidae</taxon>
        <taxon>Amphisphaeriales</taxon>
        <taxon>Apiosporaceae</taxon>
        <taxon>Apiospora</taxon>
    </lineage>
</organism>
<feature type="compositionally biased region" description="Polar residues" evidence="1">
    <location>
        <begin position="389"/>
        <end position="414"/>
    </location>
</feature>
<dbReference type="InterPro" id="IPR036779">
    <property type="entry name" value="LysM_dom_sf"/>
</dbReference>
<feature type="compositionally biased region" description="Polar residues" evidence="1">
    <location>
        <begin position="332"/>
        <end position="344"/>
    </location>
</feature>
<feature type="compositionally biased region" description="Low complexity" evidence="1">
    <location>
        <begin position="8"/>
        <end position="20"/>
    </location>
</feature>
<proteinExistence type="predicted"/>
<gene>
    <name evidence="2" type="ORF">PG996_009568</name>
</gene>
<feature type="compositionally biased region" description="Low complexity" evidence="1">
    <location>
        <begin position="124"/>
        <end position="137"/>
    </location>
</feature>
<feature type="region of interest" description="Disordered" evidence="1">
    <location>
        <begin position="301"/>
        <end position="466"/>
    </location>
</feature>
<accession>A0ABR1UL66</accession>
<feature type="compositionally biased region" description="Polar residues" evidence="1">
    <location>
        <begin position="72"/>
        <end position="92"/>
    </location>
</feature>
<reference evidence="2 3" key="1">
    <citation type="submission" date="2023-01" db="EMBL/GenBank/DDBJ databases">
        <title>Analysis of 21 Apiospora genomes using comparative genomics revels a genus with tremendous synthesis potential of carbohydrate active enzymes and secondary metabolites.</title>
        <authorList>
            <person name="Sorensen T."/>
        </authorList>
    </citation>
    <scope>NUCLEOTIDE SEQUENCE [LARGE SCALE GENOMIC DNA]</scope>
    <source>
        <strain evidence="2 3">CBS 83171</strain>
    </source>
</reference>
<name>A0ABR1UL66_9PEZI</name>
<sequence length="625" mass="66722">MAPPPARSSTNQNVSSMSSTALMPAGVDGESRPRNRWGPSANDAASNTLASRSSPRLSPAPSRGISPLPATRLSTTKLADSGRSSPITSSFSKGLLDGQWAPTWASVQELASSILTGGESGYNSEASRPASRSGSRSWQKAAGKAPGANSNKSNMPDNWGPAPPRKSGRPKAEDIAAGTLAEREAALKARKTASVLESYEGVNGGLDVAGKYKRRNSDENLAGARSEPIMEDQLVYLHHVLPTDTYAGLILRYRCQDHAFRKTNGLWSRDNIQVRKHLMIPVNACEVKGRPCDPPNYFDRTVDHPATTPLPENSIQSGMADGWPNELPVLEGSSNPQNTKSQSLPEEEQPWTHAGRGLLPPRRKKSIRTVSAFSSPRQSLDLSRGITGGSSELTMDSPENCSSRRQSSIGNTRRPTVGSMGTSSTGRSRGNSLVSPSDGAPAWMRRPGGVGTMGRSTRAPGPAKDSLNTWVNKRLPKGFNIDSMPSMSVMGSESAHWGFNNTKADDATGIVESPFEDGRDASAMTSKQGMGLEQAAATVETWLRGAWAKRPSTPMLNSTRRPAEDLDLIELTDTNSDDGGPRTPLRMPESNLLNSGYFGTTGRNEGEGTVRGRTGTSAVKGKKDD</sequence>
<keyword evidence="3" id="KW-1185">Reference proteome</keyword>
<evidence type="ECO:0000256" key="1">
    <source>
        <dbReference type="SAM" id="MobiDB-lite"/>
    </source>
</evidence>
<feature type="compositionally biased region" description="Polar residues" evidence="1">
    <location>
        <begin position="368"/>
        <end position="381"/>
    </location>
</feature>